<dbReference type="Proteomes" id="UP000241247">
    <property type="component" value="Unassembled WGS sequence"/>
</dbReference>
<proteinExistence type="predicted"/>
<organism evidence="3 4">
    <name type="scientific">Mycoplana dimorpha</name>
    <dbReference type="NCBI Taxonomy" id="28320"/>
    <lineage>
        <taxon>Bacteria</taxon>
        <taxon>Pseudomonadati</taxon>
        <taxon>Pseudomonadota</taxon>
        <taxon>Alphaproteobacteria</taxon>
        <taxon>Hyphomicrobiales</taxon>
        <taxon>Rhizobiaceae</taxon>
        <taxon>Mycoplana</taxon>
    </lineage>
</organism>
<keyword evidence="2" id="KW-0732">Signal</keyword>
<evidence type="ECO:0000256" key="2">
    <source>
        <dbReference type="SAM" id="SignalP"/>
    </source>
</evidence>
<gene>
    <name evidence="3" type="ORF">C7449_106284</name>
</gene>
<dbReference type="OrthoDB" id="7376531at2"/>
<reference evidence="3 4" key="1">
    <citation type="submission" date="2018-04" db="EMBL/GenBank/DDBJ databases">
        <title>Genomic Encyclopedia of Type Strains, Phase IV (KMG-IV): sequencing the most valuable type-strain genomes for metagenomic binning, comparative biology and taxonomic classification.</title>
        <authorList>
            <person name="Goeker M."/>
        </authorList>
    </citation>
    <scope>NUCLEOTIDE SEQUENCE [LARGE SCALE GENOMIC DNA]</scope>
    <source>
        <strain evidence="3 4">DSM 7138</strain>
    </source>
</reference>
<accession>A0A2T5B3P5</accession>
<dbReference type="RefSeq" id="WP_108003915.1">
    <property type="nucleotide sequence ID" value="NZ_JBHEEX010000005.1"/>
</dbReference>
<name>A0A2T5B3P5_MYCDI</name>
<evidence type="ECO:0000256" key="1">
    <source>
        <dbReference type="SAM" id="MobiDB-lite"/>
    </source>
</evidence>
<evidence type="ECO:0000313" key="4">
    <source>
        <dbReference type="Proteomes" id="UP000241247"/>
    </source>
</evidence>
<keyword evidence="4" id="KW-1185">Reference proteome</keyword>
<dbReference type="EMBL" id="PZZZ01000006">
    <property type="protein sequence ID" value="PTM93598.1"/>
    <property type="molecule type" value="Genomic_DNA"/>
</dbReference>
<feature type="chain" id="PRO_5015703889" evidence="2">
    <location>
        <begin position="21"/>
        <end position="105"/>
    </location>
</feature>
<feature type="region of interest" description="Disordered" evidence="1">
    <location>
        <begin position="21"/>
        <end position="60"/>
    </location>
</feature>
<protein>
    <submittedName>
        <fullName evidence="3">YpeB-like protein with putative protease inhibitory function</fullName>
    </submittedName>
</protein>
<feature type="signal peptide" evidence="2">
    <location>
        <begin position="1"/>
        <end position="20"/>
    </location>
</feature>
<comment type="caution">
    <text evidence="3">The sequence shown here is derived from an EMBL/GenBank/DDBJ whole genome shotgun (WGS) entry which is preliminary data.</text>
</comment>
<sequence length="105" mass="10873">MKTICLAGIALALAAAPAFSQSNPPAAKSGDTPAIATPGEQNPAAPVQGENSFTEDQAKNRMVDAGYSDITDLKLDDTGVWRAKAKKDGKAVVVSLDYQGNIVIN</sequence>
<dbReference type="AlphaFoldDB" id="A0A2T5B3P5"/>
<evidence type="ECO:0000313" key="3">
    <source>
        <dbReference type="EMBL" id="PTM93598.1"/>
    </source>
</evidence>